<feature type="transmembrane region" description="Helical" evidence="1">
    <location>
        <begin position="116"/>
        <end position="136"/>
    </location>
</feature>
<dbReference type="EMBL" id="JANFNG010000004">
    <property type="protein sequence ID" value="MCQ4080606.1"/>
    <property type="molecule type" value="Genomic_DNA"/>
</dbReference>
<evidence type="ECO:0000313" key="3">
    <source>
        <dbReference type="Proteomes" id="UP001057702"/>
    </source>
</evidence>
<gene>
    <name evidence="2" type="ORF">NGB36_08315</name>
</gene>
<dbReference type="RefSeq" id="WP_255919509.1">
    <property type="nucleotide sequence ID" value="NZ_JANFNG010000004.1"/>
</dbReference>
<feature type="transmembrane region" description="Helical" evidence="1">
    <location>
        <begin position="84"/>
        <end position="104"/>
    </location>
</feature>
<sequence length="214" mass="23564">MTLAQLPVTLPVSTFPPLAVGFFGLGTGYLIWGPEELFGYPRRSPGVDKTTGLWGIWMPGFMQFLTGVYLFIGLAWFHTFREPPLYMAALAFTAYGVHWFAIGGGRYLGSDPRPNGFMAIAFVLISILGIVVFFRAGDWPVGTLFCGLTAIYVSDVFASFRLGVRTHTRSDGTEMEVSLGERALGLFHLLTGLWLMYLTWAAALKLASHVNLPL</sequence>
<feature type="transmembrane region" description="Helical" evidence="1">
    <location>
        <begin position="142"/>
        <end position="162"/>
    </location>
</feature>
<evidence type="ECO:0000256" key="1">
    <source>
        <dbReference type="SAM" id="Phobius"/>
    </source>
</evidence>
<accession>A0ABT1PSI1</accession>
<feature type="transmembrane region" description="Helical" evidence="1">
    <location>
        <begin position="183"/>
        <end position="204"/>
    </location>
</feature>
<keyword evidence="1" id="KW-1133">Transmembrane helix</keyword>
<feature type="transmembrane region" description="Helical" evidence="1">
    <location>
        <begin position="12"/>
        <end position="32"/>
    </location>
</feature>
<proteinExistence type="predicted"/>
<evidence type="ECO:0000313" key="2">
    <source>
        <dbReference type="EMBL" id="MCQ4080606.1"/>
    </source>
</evidence>
<name>A0ABT1PSI1_9ACTN</name>
<keyword evidence="3" id="KW-1185">Reference proteome</keyword>
<protein>
    <submittedName>
        <fullName evidence="2">Uncharacterized protein</fullName>
    </submittedName>
</protein>
<dbReference type="Proteomes" id="UP001057702">
    <property type="component" value="Unassembled WGS sequence"/>
</dbReference>
<feature type="transmembrane region" description="Helical" evidence="1">
    <location>
        <begin position="53"/>
        <end position="78"/>
    </location>
</feature>
<organism evidence="2 3">
    <name type="scientific">Streptomyces humicola</name>
    <dbReference type="NCBI Taxonomy" id="2953240"/>
    <lineage>
        <taxon>Bacteria</taxon>
        <taxon>Bacillati</taxon>
        <taxon>Actinomycetota</taxon>
        <taxon>Actinomycetes</taxon>
        <taxon>Kitasatosporales</taxon>
        <taxon>Streptomycetaceae</taxon>
        <taxon>Streptomyces</taxon>
    </lineage>
</organism>
<comment type="caution">
    <text evidence="2">The sequence shown here is derived from an EMBL/GenBank/DDBJ whole genome shotgun (WGS) entry which is preliminary data.</text>
</comment>
<keyword evidence="1" id="KW-0472">Membrane</keyword>
<reference evidence="2" key="1">
    <citation type="submission" date="2022-06" db="EMBL/GenBank/DDBJ databases">
        <title>Draft genome sequence of Streptomyces sp. RB6PN25 isolated from peat swamp forest in Thailand.</title>
        <authorList>
            <person name="Duangmal K."/>
            <person name="Klaysubun C."/>
        </authorList>
    </citation>
    <scope>NUCLEOTIDE SEQUENCE</scope>
    <source>
        <strain evidence="2">RB6PN25</strain>
    </source>
</reference>
<keyword evidence="1" id="KW-0812">Transmembrane</keyword>